<dbReference type="SUPFAM" id="SSF56672">
    <property type="entry name" value="DNA/RNA polymerases"/>
    <property type="match status" value="1"/>
</dbReference>
<name>A0A8B6D359_MYTGA</name>
<comment type="caution">
    <text evidence="2">The sequence shown here is derived from an EMBL/GenBank/DDBJ whole genome shotgun (WGS) entry which is preliminary data.</text>
</comment>
<accession>A0A8B6D359</accession>
<dbReference type="AlphaFoldDB" id="A0A8B6D359"/>
<sequence length="216" mass="24775">MASWNKKLIKAAREGSLTDLKLSIDNGADLEYRDKFRANQFATCTDIEKAFLHVGLSEEDRDVTRFLWLSDPTNPGSQLKTYRFKAVLFGATSSPFILNATIQKHLKQFGNSETAKILERDIYVDNILSSMNKEEDLLTYFKEARSLMAGAGFNLRSWSSNSAKLLELAKEENVLDTDKYTKYLECCGTVEATRFFTLSVKFLHRNYFNMLLNEKF</sequence>
<dbReference type="Proteomes" id="UP000596742">
    <property type="component" value="Unassembled WGS sequence"/>
</dbReference>
<gene>
    <name evidence="2" type="ORF">MGAL_10B084554</name>
</gene>
<dbReference type="EMBL" id="UYJE01002751">
    <property type="protein sequence ID" value="VDI13359.1"/>
    <property type="molecule type" value="Genomic_DNA"/>
</dbReference>
<organism evidence="2 3">
    <name type="scientific">Mytilus galloprovincialis</name>
    <name type="common">Mediterranean mussel</name>
    <dbReference type="NCBI Taxonomy" id="29158"/>
    <lineage>
        <taxon>Eukaryota</taxon>
        <taxon>Metazoa</taxon>
        <taxon>Spiralia</taxon>
        <taxon>Lophotrochozoa</taxon>
        <taxon>Mollusca</taxon>
        <taxon>Bivalvia</taxon>
        <taxon>Autobranchia</taxon>
        <taxon>Pteriomorphia</taxon>
        <taxon>Mytilida</taxon>
        <taxon>Mytiloidea</taxon>
        <taxon>Mytilidae</taxon>
        <taxon>Mytilinae</taxon>
        <taxon>Mytilus</taxon>
    </lineage>
</organism>
<evidence type="ECO:0000313" key="2">
    <source>
        <dbReference type="EMBL" id="VDI13359.1"/>
    </source>
</evidence>
<evidence type="ECO:0000259" key="1">
    <source>
        <dbReference type="Pfam" id="PF00078"/>
    </source>
</evidence>
<evidence type="ECO:0000313" key="3">
    <source>
        <dbReference type="Proteomes" id="UP000596742"/>
    </source>
</evidence>
<dbReference type="Gene3D" id="3.30.70.270">
    <property type="match status" value="1"/>
</dbReference>
<dbReference type="OrthoDB" id="6135595at2759"/>
<dbReference type="InterPro" id="IPR000477">
    <property type="entry name" value="RT_dom"/>
</dbReference>
<dbReference type="Gene3D" id="3.10.10.10">
    <property type="entry name" value="HIV Type 1 Reverse Transcriptase, subunit A, domain 1"/>
    <property type="match status" value="1"/>
</dbReference>
<dbReference type="Pfam" id="PF00078">
    <property type="entry name" value="RVT_1"/>
    <property type="match status" value="1"/>
</dbReference>
<dbReference type="InterPro" id="IPR043502">
    <property type="entry name" value="DNA/RNA_pol_sf"/>
</dbReference>
<proteinExistence type="predicted"/>
<protein>
    <recommendedName>
        <fullName evidence="1">Reverse transcriptase domain-containing protein</fullName>
    </recommendedName>
</protein>
<dbReference type="PANTHER" id="PTHR47331">
    <property type="entry name" value="PHD-TYPE DOMAIN-CONTAINING PROTEIN"/>
    <property type="match status" value="1"/>
</dbReference>
<dbReference type="InterPro" id="IPR043128">
    <property type="entry name" value="Rev_trsase/Diguanyl_cyclase"/>
</dbReference>
<reference evidence="2" key="1">
    <citation type="submission" date="2018-11" db="EMBL/GenBank/DDBJ databases">
        <authorList>
            <person name="Alioto T."/>
            <person name="Alioto T."/>
        </authorList>
    </citation>
    <scope>NUCLEOTIDE SEQUENCE</scope>
</reference>
<keyword evidence="3" id="KW-1185">Reference proteome</keyword>
<feature type="domain" description="Reverse transcriptase" evidence="1">
    <location>
        <begin position="30"/>
        <end position="155"/>
    </location>
</feature>